<protein>
    <submittedName>
        <fullName evidence="3">UDP-glucose 4-epimerase</fullName>
    </submittedName>
</protein>
<dbReference type="PANTHER" id="PTHR43000">
    <property type="entry name" value="DTDP-D-GLUCOSE 4,6-DEHYDRATASE-RELATED"/>
    <property type="match status" value="1"/>
</dbReference>
<dbReference type="Gene3D" id="3.90.25.10">
    <property type="entry name" value="UDP-galactose 4-epimerase, domain 1"/>
    <property type="match status" value="1"/>
</dbReference>
<dbReference type="AlphaFoldDB" id="A0A3S3RC21"/>
<feature type="domain" description="NAD-dependent epimerase/dehydratase" evidence="2">
    <location>
        <begin position="2"/>
        <end position="143"/>
    </location>
</feature>
<comment type="similarity">
    <text evidence="1">Belongs to the NAD(P)-dependent epimerase/dehydratase family.</text>
</comment>
<name>A0A3S3RC21_METS7</name>
<proteinExistence type="inferred from homology"/>
<reference evidence="3 4" key="1">
    <citation type="submission" date="2018-12" db="EMBL/GenBank/DDBJ databases">
        <title>The complete genome of the methanogenic archaea of the candidate phylum Verstraetearchaeota, obtained from the metagenome of underground thermal water.</title>
        <authorList>
            <person name="Kadnikov V.V."/>
            <person name="Mardanov A.V."/>
            <person name="Beletsky A.V."/>
            <person name="Karnachuk O.V."/>
            <person name="Ravin N.V."/>
        </authorList>
    </citation>
    <scope>NUCLEOTIDE SEQUENCE [LARGE SCALE GENOMIC DNA]</scope>
    <source>
        <strain evidence="3">Ch88</strain>
    </source>
</reference>
<evidence type="ECO:0000313" key="3">
    <source>
        <dbReference type="EMBL" id="RWX73427.1"/>
    </source>
</evidence>
<comment type="caution">
    <text evidence="3">The sequence shown here is derived from an EMBL/GenBank/DDBJ whole genome shotgun (WGS) entry which is preliminary data.</text>
</comment>
<dbReference type="InterPro" id="IPR001509">
    <property type="entry name" value="Epimerase_deHydtase"/>
</dbReference>
<dbReference type="InterPro" id="IPR036291">
    <property type="entry name" value="NAD(P)-bd_dom_sf"/>
</dbReference>
<gene>
    <name evidence="3" type="ORF">Metus_1401</name>
</gene>
<evidence type="ECO:0000259" key="2">
    <source>
        <dbReference type="Pfam" id="PF01370"/>
    </source>
</evidence>
<dbReference type="PRINTS" id="PR01713">
    <property type="entry name" value="NUCEPIMERASE"/>
</dbReference>
<accession>A0A3S3RC21</accession>
<evidence type="ECO:0000313" key="4">
    <source>
        <dbReference type="Proteomes" id="UP000288215"/>
    </source>
</evidence>
<organism evidence="3 4">
    <name type="scientific">Methanosuratincola subterraneus</name>
    <dbReference type="NCBI Taxonomy" id="2593994"/>
    <lineage>
        <taxon>Archaea</taxon>
        <taxon>Thermoproteota</taxon>
        <taxon>Methanosuratincolia</taxon>
        <taxon>Candidatus Methanomethylicales</taxon>
        <taxon>Candidatus Methanomethylicaceae</taxon>
        <taxon>Candidatus Methanosuratincola (ex Vanwonterghem et al. 2016)</taxon>
    </lineage>
</organism>
<dbReference type="EMBL" id="RXGA01000003">
    <property type="protein sequence ID" value="RWX73427.1"/>
    <property type="molecule type" value="Genomic_DNA"/>
</dbReference>
<dbReference type="Proteomes" id="UP000288215">
    <property type="component" value="Unassembled WGS sequence"/>
</dbReference>
<dbReference type="Pfam" id="PF01370">
    <property type="entry name" value="Epimerase"/>
    <property type="match status" value="1"/>
</dbReference>
<sequence length="222" mass="25072">MGFMNALESARKHDVPIVYASTSSLYSRCDPPHREEMQVVPGSFYEYSFLAREMAARLYRELYGVRAVGLRYFSVYGPREEFKGKYANNISQFAWEMMKGRRPVIYGDGTQTRDFVFVEDVVEANLLAMGNADRAGGEVFNVGTGVETTFNQVVEILAEELGVDIKAVYVANPIKNYVRRTLADTTKAAERLGFRAKVPLRDGIRRTIEYYRARLQGGASTT</sequence>
<dbReference type="Gene3D" id="3.40.50.720">
    <property type="entry name" value="NAD(P)-binding Rossmann-like Domain"/>
    <property type="match status" value="1"/>
</dbReference>
<evidence type="ECO:0000256" key="1">
    <source>
        <dbReference type="ARBA" id="ARBA00007637"/>
    </source>
</evidence>
<dbReference type="SUPFAM" id="SSF51735">
    <property type="entry name" value="NAD(P)-binding Rossmann-fold domains"/>
    <property type="match status" value="1"/>
</dbReference>